<dbReference type="SUPFAM" id="SSF51905">
    <property type="entry name" value="FAD/NAD(P)-binding domain"/>
    <property type="match status" value="1"/>
</dbReference>
<sequence>MSDFSRKNVIVIGGGPAGMIAAGTAAERGNNVKLIEQNKILGKKLLITGKGRCNLTNACDDVETLIQNVPTNGNFLYSAFYTFSNMEVIEFFNKLGVETKVERGNRVFPVSDKSSDIVEALRNYIIKNNVEIINDRVDSILTVNNDSDEKSMVSGVICSNRGKIFADRVIIATGGMSYQKTGSTGDGYFWAEELGHTITDIRPSLVPVIVKEDWIQDVLGLTLKNISIKVKNSKNKTIYTDFGEMMFAHFGLTGPVILSASAHMKNIKSEHYMIELDLKPGLSENQLDERILRDFSENLNKDFKNSLNKLMPKKLIDPIIEMSEIDPLKKVNSITKSERTALVKLLKCIKFSVVDFCPIEQAIVTSGGINVKEINPSTMESKIVDGLFFAGEIIDVDAYTGGFNLQIAFSSGFLAGTSC</sequence>
<name>A0A2K9NZ68_9FIRM</name>
<dbReference type="RefSeq" id="WP_102364671.1">
    <property type="nucleotide sequence ID" value="NZ_CP020991.1"/>
</dbReference>
<dbReference type="Pfam" id="PF03486">
    <property type="entry name" value="HI0933_like"/>
    <property type="match status" value="1"/>
</dbReference>
<dbReference type="Pfam" id="PF22780">
    <property type="entry name" value="HI0933_like_1st"/>
    <property type="match status" value="1"/>
</dbReference>
<dbReference type="InterPro" id="IPR055178">
    <property type="entry name" value="RsdA/BaiN/AoA(So)-like_dom"/>
</dbReference>
<evidence type="ECO:0000256" key="1">
    <source>
        <dbReference type="ARBA" id="ARBA00001974"/>
    </source>
</evidence>
<comment type="cofactor">
    <cofactor evidence="1">
        <name>FAD</name>
        <dbReference type="ChEBI" id="CHEBI:57692"/>
    </cofactor>
</comment>
<dbReference type="NCBIfam" id="TIGR00275">
    <property type="entry name" value="aminoacetone oxidase family FAD-binding enzyme"/>
    <property type="match status" value="1"/>
</dbReference>
<dbReference type="InterPro" id="IPR036188">
    <property type="entry name" value="FAD/NAD-bd_sf"/>
</dbReference>
<dbReference type="AlphaFoldDB" id="A0A2K9NZ68"/>
<dbReference type="Gene3D" id="2.40.30.10">
    <property type="entry name" value="Translation factors"/>
    <property type="match status" value="1"/>
</dbReference>
<keyword evidence="3" id="KW-0274">FAD</keyword>
<dbReference type="KEGG" id="mpec:B9O19_00135"/>
<evidence type="ECO:0000256" key="3">
    <source>
        <dbReference type="ARBA" id="ARBA00022827"/>
    </source>
</evidence>
<reference evidence="6 7" key="1">
    <citation type="submission" date="2017-04" db="EMBL/GenBank/DDBJ databases">
        <title>Monoglobus pectinilyticus 14 draft genome.</title>
        <authorList>
            <person name="Kim C."/>
            <person name="Rosendale D.I."/>
            <person name="Kelly W.J."/>
            <person name="Tannock G.W."/>
            <person name="Patchett M.L."/>
            <person name="Jordens J.Z."/>
        </authorList>
    </citation>
    <scope>NUCLEOTIDE SEQUENCE [LARGE SCALE GENOMIC DNA]</scope>
    <source>
        <strain evidence="6 7">14</strain>
    </source>
</reference>
<feature type="domain" description="RsdA/BaiN/AoA(So)-like Rossmann fold-like" evidence="4">
    <location>
        <begin position="8"/>
        <end position="417"/>
    </location>
</feature>
<keyword evidence="7" id="KW-1185">Reference proteome</keyword>
<dbReference type="PANTHER" id="PTHR42887:SF2">
    <property type="entry name" value="OS12G0638800 PROTEIN"/>
    <property type="match status" value="1"/>
</dbReference>
<evidence type="ECO:0000313" key="6">
    <source>
        <dbReference type="EMBL" id="AUO18320.1"/>
    </source>
</evidence>
<dbReference type="PRINTS" id="PR00411">
    <property type="entry name" value="PNDRDTASEI"/>
</dbReference>
<dbReference type="InterPro" id="IPR057661">
    <property type="entry name" value="RsdA/BaiN/AoA(So)_Rossmann"/>
</dbReference>
<dbReference type="EMBL" id="CP020991">
    <property type="protein sequence ID" value="AUO18320.1"/>
    <property type="molecule type" value="Genomic_DNA"/>
</dbReference>
<feature type="domain" description="RsdA/BaiN/AoA(So)-like insert" evidence="5">
    <location>
        <begin position="202"/>
        <end position="364"/>
    </location>
</feature>
<dbReference type="PRINTS" id="PR00368">
    <property type="entry name" value="FADPNR"/>
</dbReference>
<dbReference type="OrthoDB" id="9773233at2"/>
<proteinExistence type="predicted"/>
<evidence type="ECO:0000313" key="7">
    <source>
        <dbReference type="Proteomes" id="UP000235589"/>
    </source>
</evidence>
<dbReference type="Gene3D" id="1.10.8.260">
    <property type="entry name" value="HI0933 insert domain-like"/>
    <property type="match status" value="1"/>
</dbReference>
<dbReference type="PANTHER" id="PTHR42887">
    <property type="entry name" value="OS12G0638800 PROTEIN"/>
    <property type="match status" value="1"/>
</dbReference>
<gene>
    <name evidence="6" type="ORF">B9O19_00135</name>
</gene>
<accession>A0A2K9NZ68</accession>
<dbReference type="Proteomes" id="UP000235589">
    <property type="component" value="Chromosome"/>
</dbReference>
<evidence type="ECO:0000259" key="4">
    <source>
        <dbReference type="Pfam" id="PF03486"/>
    </source>
</evidence>
<organism evidence="6 7">
    <name type="scientific">Monoglobus pectinilyticus</name>
    <dbReference type="NCBI Taxonomy" id="1981510"/>
    <lineage>
        <taxon>Bacteria</taxon>
        <taxon>Bacillati</taxon>
        <taxon>Bacillota</taxon>
        <taxon>Clostridia</taxon>
        <taxon>Monoglobales</taxon>
        <taxon>Monoglobaceae</taxon>
        <taxon>Monoglobus</taxon>
    </lineage>
</organism>
<evidence type="ECO:0000259" key="5">
    <source>
        <dbReference type="Pfam" id="PF22780"/>
    </source>
</evidence>
<evidence type="ECO:0000256" key="2">
    <source>
        <dbReference type="ARBA" id="ARBA00022630"/>
    </source>
</evidence>
<dbReference type="InterPro" id="IPR023166">
    <property type="entry name" value="BaiN-like_dom_sf"/>
</dbReference>
<keyword evidence="2" id="KW-0285">Flavoprotein</keyword>
<dbReference type="GeneID" id="98061568"/>
<dbReference type="InterPro" id="IPR004792">
    <property type="entry name" value="BaiN-like"/>
</dbReference>
<protein>
    <submittedName>
        <fullName evidence="6">HI0933 family protein</fullName>
    </submittedName>
</protein>
<dbReference type="SUPFAM" id="SSF160996">
    <property type="entry name" value="HI0933 insert domain-like"/>
    <property type="match status" value="1"/>
</dbReference>
<dbReference type="Gene3D" id="3.50.50.60">
    <property type="entry name" value="FAD/NAD(P)-binding domain"/>
    <property type="match status" value="1"/>
</dbReference>